<evidence type="ECO:0000256" key="12">
    <source>
        <dbReference type="PROSITE-ProRule" id="PRU00169"/>
    </source>
</evidence>
<evidence type="ECO:0000259" key="15">
    <source>
        <dbReference type="PROSITE" id="PS51755"/>
    </source>
</evidence>
<keyword evidence="8" id="KW-0010">Activator</keyword>
<evidence type="ECO:0000256" key="10">
    <source>
        <dbReference type="ARBA" id="ARBA00037471"/>
    </source>
</evidence>
<keyword evidence="9" id="KW-0804">Transcription</keyword>
<feature type="domain" description="OmpR/PhoB-type" evidence="15">
    <location>
        <begin position="125"/>
        <end position="223"/>
    </location>
</feature>
<evidence type="ECO:0000256" key="13">
    <source>
        <dbReference type="PROSITE-ProRule" id="PRU01091"/>
    </source>
</evidence>
<keyword evidence="7 13" id="KW-0238">DNA-binding</keyword>
<name>A0A0E0UZ64_LISMM</name>
<dbReference type="SMART" id="SM00862">
    <property type="entry name" value="Trans_reg_C"/>
    <property type="match status" value="1"/>
</dbReference>
<dbReference type="KEGG" id="lmq:LMM7_2629"/>
<comment type="function">
    <text evidence="10">Member of the two-component regulatory system HssS/HssR involved in intracellular heme homeostasis and tempering of staphylococcal virulence. Phosphorylated HssR binds to a direct repeat sequence within hrtAB promoter and activates the expression of hrtAB, an efflux pump, in response to extracellular heme, hemin, hemoglobin or blood.</text>
</comment>
<keyword evidence="6" id="KW-0843">Virulence</keyword>
<dbReference type="GO" id="GO:0000156">
    <property type="term" value="F:phosphorelay response regulator activity"/>
    <property type="evidence" value="ECO:0007669"/>
    <property type="project" value="TreeGrafter"/>
</dbReference>
<dbReference type="Proteomes" id="UP000000486">
    <property type="component" value="Chromosome"/>
</dbReference>
<evidence type="ECO:0000256" key="6">
    <source>
        <dbReference type="ARBA" id="ARBA00023026"/>
    </source>
</evidence>
<evidence type="ECO:0000259" key="14">
    <source>
        <dbReference type="PROSITE" id="PS50110"/>
    </source>
</evidence>
<organism evidence="16 17">
    <name type="scientific">Listeria monocytogenes serotype 4a (strain M7)</name>
    <dbReference type="NCBI Taxonomy" id="1030009"/>
    <lineage>
        <taxon>Bacteria</taxon>
        <taxon>Bacillati</taxon>
        <taxon>Bacillota</taxon>
        <taxon>Bacilli</taxon>
        <taxon>Bacillales</taxon>
        <taxon>Listeriaceae</taxon>
        <taxon>Listeria</taxon>
    </lineage>
</organism>
<evidence type="ECO:0000313" key="17">
    <source>
        <dbReference type="Proteomes" id="UP000000486"/>
    </source>
</evidence>
<dbReference type="PANTHER" id="PTHR48111">
    <property type="entry name" value="REGULATOR OF RPOS"/>
    <property type="match status" value="1"/>
</dbReference>
<proteinExistence type="predicted"/>
<sequence length="225" mass="26024">MKQILVVDDDRHILKLVGHYLRAEGFRVLEAIDGIEAEKIVETEQVHLAVIDVMMPNMDGFELCQKMRASFPDIPVIMLTAKDALADKSRGFEVGTDDYVTKPFEPEELVFRIRALLRRSNQASEVKINIGNITIDQKSYGIKIGNQERMIPVKEFELLYQLASYPGRIFTREELIERIWQRDYDGSDRTVDVHIKRLRDHFDEEKDGIRIVTVRGVGYKLEEAT</sequence>
<dbReference type="SUPFAM" id="SSF52172">
    <property type="entry name" value="CheY-like"/>
    <property type="match status" value="1"/>
</dbReference>
<dbReference type="InterPro" id="IPR001789">
    <property type="entry name" value="Sig_transdc_resp-reg_receiver"/>
</dbReference>
<keyword evidence="5" id="KW-0805">Transcription regulation</keyword>
<dbReference type="InterPro" id="IPR039420">
    <property type="entry name" value="WalR-like"/>
</dbReference>
<keyword evidence="3 12" id="KW-0597">Phosphoprotein</keyword>
<dbReference type="AlphaFoldDB" id="A0A0E0UZ64"/>
<dbReference type="GO" id="GO:0006355">
    <property type="term" value="P:regulation of DNA-templated transcription"/>
    <property type="evidence" value="ECO:0007669"/>
    <property type="project" value="InterPro"/>
</dbReference>
<gene>
    <name evidence="16" type="ordered locus">LMM7_2629</name>
</gene>
<dbReference type="InterPro" id="IPR036388">
    <property type="entry name" value="WH-like_DNA-bd_sf"/>
</dbReference>
<dbReference type="Pfam" id="PF00486">
    <property type="entry name" value="Trans_reg_C"/>
    <property type="match status" value="1"/>
</dbReference>
<reference evidence="16 17" key="1">
    <citation type="journal article" date="2011" name="J. Bacteriol.">
        <title>Genome sequence of the nonpathogenic Listeria monocytogenes serovar 4a strain M7.</title>
        <authorList>
            <person name="Chen J."/>
            <person name="Xia Y."/>
            <person name="Cheng C."/>
            <person name="Fang C."/>
            <person name="Shan Y."/>
            <person name="Jin G."/>
            <person name="Fang W."/>
        </authorList>
    </citation>
    <scope>NUCLEOTIDE SEQUENCE [LARGE SCALE GENOMIC DNA]</scope>
    <source>
        <strain evidence="16 17">M7</strain>
    </source>
</reference>
<dbReference type="InterPro" id="IPR001867">
    <property type="entry name" value="OmpR/PhoB-type_DNA-bd"/>
</dbReference>
<dbReference type="GO" id="GO:0032993">
    <property type="term" value="C:protein-DNA complex"/>
    <property type="evidence" value="ECO:0007669"/>
    <property type="project" value="TreeGrafter"/>
</dbReference>
<comment type="subcellular location">
    <subcellularLocation>
        <location evidence="1">Cytoplasm</location>
    </subcellularLocation>
</comment>
<dbReference type="Gene3D" id="3.40.50.2300">
    <property type="match status" value="1"/>
</dbReference>
<dbReference type="GO" id="GO:0000976">
    <property type="term" value="F:transcription cis-regulatory region binding"/>
    <property type="evidence" value="ECO:0007669"/>
    <property type="project" value="TreeGrafter"/>
</dbReference>
<evidence type="ECO:0000256" key="1">
    <source>
        <dbReference type="ARBA" id="ARBA00004496"/>
    </source>
</evidence>
<dbReference type="PROSITE" id="PS50110">
    <property type="entry name" value="RESPONSE_REGULATORY"/>
    <property type="match status" value="1"/>
</dbReference>
<evidence type="ECO:0000256" key="9">
    <source>
        <dbReference type="ARBA" id="ARBA00023163"/>
    </source>
</evidence>
<dbReference type="PANTHER" id="PTHR48111:SF49">
    <property type="entry name" value="HEME RESPONSE REGULATOR HSSR"/>
    <property type="match status" value="1"/>
</dbReference>
<evidence type="ECO:0000256" key="7">
    <source>
        <dbReference type="ARBA" id="ARBA00023125"/>
    </source>
</evidence>
<evidence type="ECO:0000313" key="16">
    <source>
        <dbReference type="EMBL" id="AEH93634.1"/>
    </source>
</evidence>
<dbReference type="PATRIC" id="fig|1030009.3.peg.2619"/>
<dbReference type="GO" id="GO:0005829">
    <property type="term" value="C:cytosol"/>
    <property type="evidence" value="ECO:0007669"/>
    <property type="project" value="TreeGrafter"/>
</dbReference>
<evidence type="ECO:0000256" key="5">
    <source>
        <dbReference type="ARBA" id="ARBA00023015"/>
    </source>
</evidence>
<evidence type="ECO:0000256" key="11">
    <source>
        <dbReference type="ARBA" id="ARBA00039976"/>
    </source>
</evidence>
<dbReference type="CDD" id="cd17574">
    <property type="entry name" value="REC_OmpR"/>
    <property type="match status" value="1"/>
</dbReference>
<dbReference type="Pfam" id="PF00072">
    <property type="entry name" value="Response_reg"/>
    <property type="match status" value="1"/>
</dbReference>
<accession>A0A0E0UZ64</accession>
<dbReference type="Gene3D" id="6.10.250.690">
    <property type="match status" value="1"/>
</dbReference>
<feature type="domain" description="Response regulatory" evidence="14">
    <location>
        <begin position="3"/>
        <end position="117"/>
    </location>
</feature>
<dbReference type="SMART" id="SM00448">
    <property type="entry name" value="REC"/>
    <property type="match status" value="1"/>
</dbReference>
<dbReference type="CDD" id="cd00383">
    <property type="entry name" value="trans_reg_C"/>
    <property type="match status" value="1"/>
</dbReference>
<evidence type="ECO:0000256" key="8">
    <source>
        <dbReference type="ARBA" id="ARBA00023159"/>
    </source>
</evidence>
<dbReference type="FunFam" id="1.10.10.10:FF:000311">
    <property type="entry name" value="DNA-binding response regulator"/>
    <property type="match status" value="1"/>
</dbReference>
<dbReference type="InterPro" id="IPR011006">
    <property type="entry name" value="CheY-like_superfamily"/>
</dbReference>
<protein>
    <recommendedName>
        <fullName evidence="11">Heme response regulator HssR</fullName>
    </recommendedName>
</protein>
<feature type="modified residue" description="4-aspartylphosphate" evidence="12">
    <location>
        <position position="52"/>
    </location>
</feature>
<evidence type="ECO:0000256" key="3">
    <source>
        <dbReference type="ARBA" id="ARBA00022553"/>
    </source>
</evidence>
<dbReference type="EMBL" id="CP002816">
    <property type="protein sequence ID" value="AEH93634.1"/>
    <property type="molecule type" value="Genomic_DNA"/>
</dbReference>
<keyword evidence="2" id="KW-0963">Cytoplasm</keyword>
<evidence type="ECO:0000256" key="4">
    <source>
        <dbReference type="ARBA" id="ARBA00023012"/>
    </source>
</evidence>
<evidence type="ECO:0000256" key="2">
    <source>
        <dbReference type="ARBA" id="ARBA00022490"/>
    </source>
</evidence>
<feature type="DNA-binding region" description="OmpR/PhoB-type" evidence="13">
    <location>
        <begin position="125"/>
        <end position="223"/>
    </location>
</feature>
<dbReference type="FunFam" id="3.40.50.2300:FF:000001">
    <property type="entry name" value="DNA-binding response regulator PhoB"/>
    <property type="match status" value="1"/>
</dbReference>
<dbReference type="Gene3D" id="1.10.10.10">
    <property type="entry name" value="Winged helix-like DNA-binding domain superfamily/Winged helix DNA-binding domain"/>
    <property type="match status" value="1"/>
</dbReference>
<keyword evidence="4" id="KW-0902">Two-component regulatory system</keyword>
<dbReference type="PROSITE" id="PS51755">
    <property type="entry name" value="OMPR_PHOB"/>
    <property type="match status" value="1"/>
</dbReference>
<dbReference type="RefSeq" id="WP_012580716.1">
    <property type="nucleotide sequence ID" value="NC_017537.1"/>
</dbReference>
<dbReference type="HOGENOM" id="CLU_000445_30_3_9"/>